<dbReference type="EMBL" id="BSYR01000017">
    <property type="protein sequence ID" value="GMI80563.1"/>
    <property type="molecule type" value="Genomic_DNA"/>
</dbReference>
<proteinExistence type="inferred from homology"/>
<feature type="transmembrane region" description="Helical" evidence="10">
    <location>
        <begin position="326"/>
        <end position="348"/>
    </location>
</feature>
<feature type="transmembrane region" description="Helical" evidence="10">
    <location>
        <begin position="294"/>
        <end position="314"/>
    </location>
</feature>
<evidence type="ECO:0000256" key="9">
    <source>
        <dbReference type="ARBA" id="ARBA00025752"/>
    </source>
</evidence>
<dbReference type="PANTHER" id="PTHR31651">
    <property type="match status" value="1"/>
</dbReference>
<sequence length="480" mass="52137">MGFMDLFIVALMPVLKVILITGVGLLLAVDGINLLGPEARHHLNNVRKCFASTASCHGLMIPKPKTCFSVSDVQLVFYVLGPALVGSNLAETVTFQSFANLWFMPVNIFITYIIGSALAWILIKFTKTPKHLQGMVIGCCSGGNMGNLLLILIPAICKESNNPFGDSSICSTNAEAYASLSMAIGAIFMWSYVYTIMRMYATEGTCSKEALLPSTNSHGSEYYSGHDGPPLTTYGGGEKIIQHFKMIMGKIDLKKVFAPTATAAVVGFIIGIISPIRTLIIGDSAPLRVIDTSAYFLGEAAIPCLTLILGANLLRGLNGSEVSLSVIIGILAVRNMVMPLLGICVVKAAHRSGMVASDSLYRFVLMLQYAVPPATAVGNVMTQPVPCMMFQRLHHLGMDVNEQWVHRRYDIGVFAARTGRKLGDYAMDLCSGFNLPHTLVYLVHVAPCLISFFKQGPSTLICIQIFVSPMWLHRCRDRIG</sequence>
<dbReference type="OrthoDB" id="191139at2759"/>
<evidence type="ECO:0000256" key="4">
    <source>
        <dbReference type="ARBA" id="ARBA00022824"/>
    </source>
</evidence>
<name>A0A9W7HNC7_HIBTR</name>
<evidence type="ECO:0000256" key="6">
    <source>
        <dbReference type="ARBA" id="ARBA00023136"/>
    </source>
</evidence>
<comment type="subcellular location">
    <subcellularLocation>
        <location evidence="1">Endoplasmic reticulum membrane</location>
        <topology evidence="1">Multi-pass membrane protein</topology>
    </subcellularLocation>
</comment>
<accession>A0A9W7HNC7</accession>
<evidence type="ECO:0000256" key="1">
    <source>
        <dbReference type="ARBA" id="ARBA00004477"/>
    </source>
</evidence>
<evidence type="ECO:0008006" key="13">
    <source>
        <dbReference type="Google" id="ProtNLM"/>
    </source>
</evidence>
<evidence type="ECO:0000256" key="10">
    <source>
        <dbReference type="SAM" id="Phobius"/>
    </source>
</evidence>
<evidence type="ECO:0000256" key="5">
    <source>
        <dbReference type="ARBA" id="ARBA00022989"/>
    </source>
</evidence>
<dbReference type="InterPro" id="IPR045033">
    <property type="entry name" value="PILS1/3/4/5/7"/>
</dbReference>
<keyword evidence="5 10" id="KW-1133">Transmembrane helix</keyword>
<feature type="transmembrane region" description="Helical" evidence="10">
    <location>
        <begin position="256"/>
        <end position="274"/>
    </location>
</feature>
<evidence type="ECO:0000256" key="3">
    <source>
        <dbReference type="ARBA" id="ARBA00022692"/>
    </source>
</evidence>
<dbReference type="InterPro" id="IPR004776">
    <property type="entry name" value="Mem_transp_PIN-like"/>
</dbReference>
<evidence type="ECO:0000256" key="2">
    <source>
        <dbReference type="ARBA" id="ARBA00022448"/>
    </source>
</evidence>
<dbReference type="GO" id="GO:0009734">
    <property type="term" value="P:auxin-activated signaling pathway"/>
    <property type="evidence" value="ECO:0007669"/>
    <property type="project" value="UniProtKB-KW"/>
</dbReference>
<dbReference type="Proteomes" id="UP001165190">
    <property type="component" value="Unassembled WGS sequence"/>
</dbReference>
<keyword evidence="6 10" id="KW-0472">Membrane</keyword>
<feature type="transmembrane region" description="Helical" evidence="10">
    <location>
        <begin position="360"/>
        <end position="382"/>
    </location>
</feature>
<evidence type="ECO:0000313" key="11">
    <source>
        <dbReference type="EMBL" id="GMI80563.1"/>
    </source>
</evidence>
<evidence type="ECO:0000256" key="8">
    <source>
        <dbReference type="ARBA" id="ARBA00025100"/>
    </source>
</evidence>
<dbReference type="GO" id="GO:0080162">
    <property type="term" value="P:endoplasmic reticulum to cytosol auxin transport"/>
    <property type="evidence" value="ECO:0007669"/>
    <property type="project" value="InterPro"/>
</dbReference>
<feature type="transmembrane region" description="Helical" evidence="10">
    <location>
        <begin position="135"/>
        <end position="156"/>
    </location>
</feature>
<comment type="function">
    <text evidence="8">Involved in cellular auxin homeostasis by regulating auxin metabolism. Regulates intracellular auxin accumulation at the endoplasmic reticulum and thus auxin availability for nuclear auxin signaling.</text>
</comment>
<dbReference type="Pfam" id="PF03547">
    <property type="entry name" value="Mem_trans"/>
    <property type="match status" value="1"/>
</dbReference>
<comment type="caution">
    <text evidence="11">The sequence shown here is derived from an EMBL/GenBank/DDBJ whole genome shotgun (WGS) entry which is preliminary data.</text>
</comment>
<feature type="transmembrane region" description="Helical" evidence="10">
    <location>
        <begin position="102"/>
        <end position="123"/>
    </location>
</feature>
<dbReference type="GO" id="GO:0005789">
    <property type="term" value="C:endoplasmic reticulum membrane"/>
    <property type="evidence" value="ECO:0007669"/>
    <property type="project" value="UniProtKB-SubCell"/>
</dbReference>
<keyword evidence="3 10" id="KW-0812">Transmembrane</keyword>
<evidence type="ECO:0000256" key="7">
    <source>
        <dbReference type="ARBA" id="ARBA00023294"/>
    </source>
</evidence>
<feature type="transmembrane region" description="Helical" evidence="10">
    <location>
        <begin position="6"/>
        <end position="29"/>
    </location>
</feature>
<dbReference type="PANTHER" id="PTHR31651:SF20">
    <property type="entry name" value="EFFLUX CARRIER FAMILY PROTEIN, PUTATIVE-RELATED"/>
    <property type="match status" value="1"/>
</dbReference>
<reference evidence="11" key="1">
    <citation type="submission" date="2023-05" db="EMBL/GenBank/DDBJ databases">
        <title>Genome and transcriptome analyses reveal genes involved in the formation of fine ridges on petal epidermal cells in Hibiscus trionum.</title>
        <authorList>
            <person name="Koshimizu S."/>
            <person name="Masuda S."/>
            <person name="Ishii T."/>
            <person name="Shirasu K."/>
            <person name="Hoshino A."/>
            <person name="Arita M."/>
        </authorList>
    </citation>
    <scope>NUCLEOTIDE SEQUENCE</scope>
    <source>
        <strain evidence="11">Hamamatsu line</strain>
    </source>
</reference>
<protein>
    <recommendedName>
        <fullName evidence="13">Auxin efflux carrier family protein</fullName>
    </recommendedName>
</protein>
<organism evidence="11 12">
    <name type="scientific">Hibiscus trionum</name>
    <name type="common">Flower of an hour</name>
    <dbReference type="NCBI Taxonomy" id="183268"/>
    <lineage>
        <taxon>Eukaryota</taxon>
        <taxon>Viridiplantae</taxon>
        <taxon>Streptophyta</taxon>
        <taxon>Embryophyta</taxon>
        <taxon>Tracheophyta</taxon>
        <taxon>Spermatophyta</taxon>
        <taxon>Magnoliopsida</taxon>
        <taxon>eudicotyledons</taxon>
        <taxon>Gunneridae</taxon>
        <taxon>Pentapetalae</taxon>
        <taxon>rosids</taxon>
        <taxon>malvids</taxon>
        <taxon>Malvales</taxon>
        <taxon>Malvaceae</taxon>
        <taxon>Malvoideae</taxon>
        <taxon>Hibiscus</taxon>
    </lineage>
</organism>
<keyword evidence="12" id="KW-1185">Reference proteome</keyword>
<keyword evidence="2" id="KW-0813">Transport</keyword>
<evidence type="ECO:0000313" key="12">
    <source>
        <dbReference type="Proteomes" id="UP001165190"/>
    </source>
</evidence>
<keyword evidence="7" id="KW-0927">Auxin signaling pathway</keyword>
<comment type="similarity">
    <text evidence="9">Belongs to the auxin efflux carrier (TC 2.A.69.2) family.</text>
</comment>
<keyword evidence="4" id="KW-0256">Endoplasmic reticulum</keyword>
<dbReference type="AlphaFoldDB" id="A0A9W7HNC7"/>
<feature type="transmembrane region" description="Helical" evidence="10">
    <location>
        <begin position="176"/>
        <end position="194"/>
    </location>
</feature>
<gene>
    <name evidence="11" type="ORF">HRI_001725600</name>
</gene>